<comment type="caution">
    <text evidence="9">The sequence shown here is derived from an EMBL/GenBank/DDBJ whole genome shotgun (WGS) entry which is preliminary data.</text>
</comment>
<evidence type="ECO:0000259" key="8">
    <source>
        <dbReference type="Pfam" id="PF01694"/>
    </source>
</evidence>
<sequence length="873" mass="97913">MHTTDDTQLELQEPFTVQVQSPVSTKKITICMRFRRFFTLDVLPNEKHYYPIFIIILSIIHISIHLTTYINIEWKDQRFIYSLHDLWMYYIPCMRPTPYDIRMLVVNCTSSIQNVTCYYGDELQHKCFSFLYPYQLWRMFTVNLIHADWFHLLLNLLRQLLFGILLERKYGSFRIVIVYWLSNVGAILCAMLEDSRKSGIGASGAIYGLSLFFIIERLNAMKTNINHRFFILMQLILFVVFPMTIIISSAAILGITVGHAAHFGGGLVGFLFGIALSFNQLDFSSTPIWDSNGITFADRSIVGKDPRAIFVNTNNTIYVANKENNTIIMWDESVNPIKIIRGNFTEPWSLFVTSNGDIYIDDGEKNGRVQKWVAERNVFVTVMNVNSSCWGLFVDVNGTLYCSMPFHHQVVKRSLNDAVMTSNHVAVGTGIEGSASNQLSGPSGIFVDVNLDLYVADCWNDRVQLFRSGESNGIIVAGSTSLNPTIKLDYPSGIILDADKYLFIVDAGNHRIVSSGLNGFRCLVGCDGVGSQSNQLNDPFSFCFDGSGNMFVADSNNDRIQKIFMMKDSFALSFNQPNFSSSPVWDSNGITIANRSIVGQWPRAIFVNRNNTIYVANLENNTIIMWDDESVNPTKIISGNFTLPVSLFVTSNGDIYIDDGGKNGRVQKWIAERNVFVTVMNVNSSCWGLFVDVNGTLYCSMPLRHQVVKRSLKDSVMASDHVAAGTGIWGSPWKQFNNPLGIFVDVNLDLYVADCNNDRVQLFRSGESNGITVAGSTSLNPTITLSCPSGIILDVEKYLFIVDGGNNRIVSSDLNGFRCLVGCDGVGSQSNQLHNPFSFSFDHSGNIFVTDYRNSRIQKFLLMKDSFGKLKKS</sequence>
<dbReference type="PROSITE" id="PS51125">
    <property type="entry name" value="NHL"/>
    <property type="match status" value="2"/>
</dbReference>
<dbReference type="Gene3D" id="2.120.10.30">
    <property type="entry name" value="TolB, C-terminal domain"/>
    <property type="match status" value="2"/>
</dbReference>
<dbReference type="CDD" id="cd05819">
    <property type="entry name" value="NHL"/>
    <property type="match status" value="2"/>
</dbReference>
<organism evidence="9 10">
    <name type="scientific">Adineta steineri</name>
    <dbReference type="NCBI Taxonomy" id="433720"/>
    <lineage>
        <taxon>Eukaryota</taxon>
        <taxon>Metazoa</taxon>
        <taxon>Spiralia</taxon>
        <taxon>Gnathifera</taxon>
        <taxon>Rotifera</taxon>
        <taxon>Eurotatoria</taxon>
        <taxon>Bdelloidea</taxon>
        <taxon>Adinetida</taxon>
        <taxon>Adinetidae</taxon>
        <taxon>Adineta</taxon>
    </lineage>
</organism>
<evidence type="ECO:0000256" key="4">
    <source>
        <dbReference type="ARBA" id="ARBA00022989"/>
    </source>
</evidence>
<keyword evidence="5 7" id="KW-0472">Membrane</keyword>
<keyword evidence="3" id="KW-0677">Repeat</keyword>
<dbReference type="InterPro" id="IPR001258">
    <property type="entry name" value="NHL_repeat"/>
</dbReference>
<keyword evidence="4 7" id="KW-1133">Transmembrane helix</keyword>
<evidence type="ECO:0000256" key="5">
    <source>
        <dbReference type="ARBA" id="ARBA00023136"/>
    </source>
</evidence>
<comment type="subcellular location">
    <subcellularLocation>
        <location evidence="1">Membrane</location>
        <topology evidence="1">Multi-pass membrane protein</topology>
    </subcellularLocation>
</comment>
<feature type="transmembrane region" description="Helical" evidence="7">
    <location>
        <begin position="199"/>
        <end position="218"/>
    </location>
</feature>
<evidence type="ECO:0000256" key="6">
    <source>
        <dbReference type="PROSITE-ProRule" id="PRU00504"/>
    </source>
</evidence>
<feature type="transmembrane region" description="Helical" evidence="7">
    <location>
        <begin position="49"/>
        <end position="72"/>
    </location>
</feature>
<gene>
    <name evidence="9" type="ORF">IZO911_LOCUS16864</name>
</gene>
<evidence type="ECO:0000256" key="7">
    <source>
        <dbReference type="SAM" id="Phobius"/>
    </source>
</evidence>
<feature type="domain" description="Peptidase S54 rhomboid" evidence="8">
    <location>
        <begin position="135"/>
        <end position="276"/>
    </location>
</feature>
<dbReference type="GO" id="GO:0004252">
    <property type="term" value="F:serine-type endopeptidase activity"/>
    <property type="evidence" value="ECO:0007669"/>
    <property type="project" value="InterPro"/>
</dbReference>
<dbReference type="AlphaFoldDB" id="A0A814FVW7"/>
<feature type="transmembrane region" description="Helical" evidence="7">
    <location>
        <begin position="230"/>
        <end position="253"/>
    </location>
</feature>
<proteinExistence type="predicted"/>
<dbReference type="InterPro" id="IPR050952">
    <property type="entry name" value="TRIM-NHL_E3_ligases"/>
</dbReference>
<dbReference type="Gene3D" id="2.40.10.500">
    <property type="match status" value="2"/>
</dbReference>
<dbReference type="InterPro" id="IPR011042">
    <property type="entry name" value="6-blade_b-propeller_TolB-like"/>
</dbReference>
<protein>
    <recommendedName>
        <fullName evidence="8">Peptidase S54 rhomboid domain-containing protein</fullName>
    </recommendedName>
</protein>
<evidence type="ECO:0000256" key="3">
    <source>
        <dbReference type="ARBA" id="ARBA00022737"/>
    </source>
</evidence>
<dbReference type="SUPFAM" id="SSF144091">
    <property type="entry name" value="Rhomboid-like"/>
    <property type="match status" value="1"/>
</dbReference>
<feature type="transmembrane region" description="Helical" evidence="7">
    <location>
        <begin position="172"/>
        <end position="192"/>
    </location>
</feature>
<feature type="repeat" description="NHL" evidence="6">
    <location>
        <begin position="430"/>
        <end position="469"/>
    </location>
</feature>
<name>A0A814FVW7_9BILA</name>
<dbReference type="InterPro" id="IPR035952">
    <property type="entry name" value="Rhomboid-like_sf"/>
</dbReference>
<accession>A0A814FVW7</accession>
<dbReference type="Pfam" id="PF01436">
    <property type="entry name" value="NHL"/>
    <property type="match status" value="1"/>
</dbReference>
<dbReference type="Pfam" id="PF01694">
    <property type="entry name" value="Rhomboid"/>
    <property type="match status" value="1"/>
</dbReference>
<dbReference type="SUPFAM" id="SSF101898">
    <property type="entry name" value="NHL repeat"/>
    <property type="match status" value="2"/>
</dbReference>
<evidence type="ECO:0000313" key="10">
    <source>
        <dbReference type="Proteomes" id="UP000663860"/>
    </source>
</evidence>
<dbReference type="GO" id="GO:0008270">
    <property type="term" value="F:zinc ion binding"/>
    <property type="evidence" value="ECO:0007669"/>
    <property type="project" value="UniProtKB-KW"/>
</dbReference>
<reference evidence="9" key="1">
    <citation type="submission" date="2021-02" db="EMBL/GenBank/DDBJ databases">
        <authorList>
            <person name="Nowell W R."/>
        </authorList>
    </citation>
    <scope>NUCLEOTIDE SEQUENCE</scope>
</reference>
<evidence type="ECO:0000256" key="1">
    <source>
        <dbReference type="ARBA" id="ARBA00004141"/>
    </source>
</evidence>
<evidence type="ECO:0000256" key="2">
    <source>
        <dbReference type="ARBA" id="ARBA00022692"/>
    </source>
</evidence>
<evidence type="ECO:0000313" key="9">
    <source>
        <dbReference type="EMBL" id="CAF0986529.1"/>
    </source>
</evidence>
<dbReference type="PANTHER" id="PTHR24104">
    <property type="entry name" value="E3 UBIQUITIN-PROTEIN LIGASE NHLRC1-RELATED"/>
    <property type="match status" value="1"/>
</dbReference>
<keyword evidence="2 7" id="KW-0812">Transmembrane</keyword>
<dbReference type="Gene3D" id="1.20.1540.10">
    <property type="entry name" value="Rhomboid-like"/>
    <property type="match status" value="1"/>
</dbReference>
<feature type="repeat" description="NHL" evidence="6">
    <location>
        <begin position="727"/>
        <end position="766"/>
    </location>
</feature>
<dbReference type="PANTHER" id="PTHR24104:SF25">
    <property type="entry name" value="PROTEIN LIN-41"/>
    <property type="match status" value="1"/>
</dbReference>
<dbReference type="EMBL" id="CAJNOE010000154">
    <property type="protein sequence ID" value="CAF0986529.1"/>
    <property type="molecule type" value="Genomic_DNA"/>
</dbReference>
<dbReference type="GO" id="GO:0016020">
    <property type="term" value="C:membrane"/>
    <property type="evidence" value="ECO:0007669"/>
    <property type="project" value="UniProtKB-SubCell"/>
</dbReference>
<dbReference type="InterPro" id="IPR022764">
    <property type="entry name" value="Peptidase_S54_rhomboid_dom"/>
</dbReference>
<dbReference type="Proteomes" id="UP000663860">
    <property type="component" value="Unassembled WGS sequence"/>
</dbReference>